<dbReference type="PANTHER" id="PTHR42795">
    <property type="entry name" value="ALANINE DEHYDROGENASE"/>
    <property type="match status" value="1"/>
</dbReference>
<dbReference type="Pfam" id="PF05222">
    <property type="entry name" value="AlaDh_PNT_N"/>
    <property type="match status" value="1"/>
</dbReference>
<evidence type="ECO:0000259" key="6">
    <source>
        <dbReference type="SMART" id="SM01003"/>
    </source>
</evidence>
<protein>
    <recommendedName>
        <fullName evidence="3">alanine dehydrogenase</fullName>
        <ecNumber evidence="3">1.4.1.1</ecNumber>
    </recommendedName>
</protein>
<dbReference type="SMART" id="SM01002">
    <property type="entry name" value="AlaDh_PNT_C"/>
    <property type="match status" value="1"/>
</dbReference>
<dbReference type="InterPro" id="IPR036291">
    <property type="entry name" value="NAD(P)-bd_dom_sf"/>
</dbReference>
<name>A0A140L9G3_9FIRM</name>
<dbReference type="EMBL" id="LOEE01000019">
    <property type="protein sequence ID" value="KXG77188.1"/>
    <property type="molecule type" value="Genomic_DNA"/>
</dbReference>
<dbReference type="AlphaFoldDB" id="A0A140L9G3"/>
<dbReference type="RefSeq" id="WP_068555093.1">
    <property type="nucleotide sequence ID" value="NZ_LOEE01000019.1"/>
</dbReference>
<dbReference type="SUPFAM" id="SSF51735">
    <property type="entry name" value="NAD(P)-binding Rossmann-fold domains"/>
    <property type="match status" value="1"/>
</dbReference>
<dbReference type="InterPro" id="IPR007698">
    <property type="entry name" value="AlaDH/PNT_NAD(H)-bd"/>
</dbReference>
<dbReference type="OrthoDB" id="9804592at2"/>
<evidence type="ECO:0000256" key="2">
    <source>
        <dbReference type="ARBA" id="ARBA00005689"/>
    </source>
</evidence>
<keyword evidence="4 7" id="KW-0560">Oxidoreductase</keyword>
<dbReference type="GO" id="GO:0000286">
    <property type="term" value="F:alanine dehydrogenase activity"/>
    <property type="evidence" value="ECO:0007669"/>
    <property type="project" value="UniProtKB-EC"/>
</dbReference>
<feature type="domain" description="Alanine dehydrogenase/pyridine nucleotide transhydrogenase N-terminal" evidence="6">
    <location>
        <begin position="4"/>
        <end position="137"/>
    </location>
</feature>
<reference evidence="7 8" key="1">
    <citation type="submission" date="2015-12" db="EMBL/GenBank/DDBJ databases">
        <title>Draft genome sequence of the thermoanaerobe Thermotalea metallivorans, an isolate from the runoff channel of the Great Artesian Basin, Australia.</title>
        <authorList>
            <person name="Patel B.K."/>
        </authorList>
    </citation>
    <scope>NUCLEOTIDE SEQUENCE [LARGE SCALE GENOMIC DNA]</scope>
    <source>
        <strain evidence="7 8">B2-1</strain>
    </source>
</reference>
<dbReference type="SMART" id="SM01003">
    <property type="entry name" value="AlaDh_PNT_N"/>
    <property type="match status" value="1"/>
</dbReference>
<evidence type="ECO:0000313" key="7">
    <source>
        <dbReference type="EMBL" id="KXG77188.1"/>
    </source>
</evidence>
<gene>
    <name evidence="7" type="primary">ald2</name>
    <name evidence="7" type="ORF">AN619_07180</name>
</gene>
<evidence type="ECO:0000313" key="8">
    <source>
        <dbReference type="Proteomes" id="UP000070456"/>
    </source>
</evidence>
<keyword evidence="8" id="KW-1185">Reference proteome</keyword>
<evidence type="ECO:0000256" key="3">
    <source>
        <dbReference type="ARBA" id="ARBA00012897"/>
    </source>
</evidence>
<dbReference type="Gene3D" id="3.40.50.720">
    <property type="entry name" value="NAD(P)-binding Rossmann-like Domain"/>
    <property type="match status" value="2"/>
</dbReference>
<dbReference type="PANTHER" id="PTHR42795:SF1">
    <property type="entry name" value="ALANINE DEHYDROGENASE"/>
    <property type="match status" value="1"/>
</dbReference>
<comment type="caution">
    <text evidence="7">The sequence shown here is derived from an EMBL/GenBank/DDBJ whole genome shotgun (WGS) entry which is preliminary data.</text>
</comment>
<evidence type="ECO:0000259" key="5">
    <source>
        <dbReference type="SMART" id="SM01002"/>
    </source>
</evidence>
<dbReference type="PATRIC" id="fig|520762.4.peg.800"/>
<dbReference type="EC" id="1.4.1.1" evidence="3"/>
<dbReference type="InterPro" id="IPR008141">
    <property type="entry name" value="Ala_DH"/>
</dbReference>
<dbReference type="Proteomes" id="UP000070456">
    <property type="component" value="Unassembled WGS sequence"/>
</dbReference>
<proteinExistence type="inferred from homology"/>
<dbReference type="STRING" id="520762.AN619_07180"/>
<comment type="pathway">
    <text evidence="1">Amino-acid degradation; L-alanine degradation via dehydrogenase pathway; NH(3) and pyruvate from L-alanine: step 1/1.</text>
</comment>
<dbReference type="GO" id="GO:0005886">
    <property type="term" value="C:plasma membrane"/>
    <property type="evidence" value="ECO:0007669"/>
    <property type="project" value="TreeGrafter"/>
</dbReference>
<dbReference type="InterPro" id="IPR007886">
    <property type="entry name" value="AlaDH/PNT_N"/>
</dbReference>
<evidence type="ECO:0000256" key="4">
    <source>
        <dbReference type="ARBA" id="ARBA00023002"/>
    </source>
</evidence>
<dbReference type="CDD" id="cd05305">
    <property type="entry name" value="L-AlaDH"/>
    <property type="match status" value="1"/>
</dbReference>
<dbReference type="SUPFAM" id="SSF52283">
    <property type="entry name" value="Formate/glycerate dehydrogenase catalytic domain-like"/>
    <property type="match status" value="1"/>
</dbReference>
<comment type="similarity">
    <text evidence="2">Belongs to the AlaDH/PNT family.</text>
</comment>
<organism evidence="7 8">
    <name type="scientific">Thermotalea metallivorans</name>
    <dbReference type="NCBI Taxonomy" id="520762"/>
    <lineage>
        <taxon>Bacteria</taxon>
        <taxon>Bacillati</taxon>
        <taxon>Bacillota</taxon>
        <taxon>Clostridia</taxon>
        <taxon>Peptostreptococcales</taxon>
        <taxon>Thermotaleaceae</taxon>
        <taxon>Thermotalea</taxon>
    </lineage>
</organism>
<evidence type="ECO:0000256" key="1">
    <source>
        <dbReference type="ARBA" id="ARBA00005206"/>
    </source>
</evidence>
<dbReference type="GO" id="GO:0042853">
    <property type="term" value="P:L-alanine catabolic process"/>
    <property type="evidence" value="ECO:0007669"/>
    <property type="project" value="InterPro"/>
</dbReference>
<sequence>MKIGVPKETANREYRVGMTHLGVKQAVSAGNEVYVSRGAGIPSGITDAMYEEAGAVLVEDVRKVYEFADLIVKVKPPIDIELAWLQRKQVIFSYVLPERNKELCYAFIQKEITAFGYESVEDQEGRRPLLIPMSEIAGKMAVMMGSRFFHTIHGGKGLMLGCMPGISPVEVAILGAGAAAEGAAFIAAGIGCNVTILNRSMHRLRGMEQRLGRKATYLILTEENLVKVLKTTDMIINTIDQMGEKDTHLIPRDMLKEMKEGTIIFDVACDTNGTIETSRPTTHDDPIYVVDGIIHCAIPNLPGIVPRTATMVLTEATLPYIMKLAEHGYKKAVLNHSSLRKGMCFYEGWLLHKKAAENFGLGYKPFESCFYPCK</sequence>
<accession>A0A140L9G3</accession>
<feature type="domain" description="Alanine dehydrogenase/pyridine nucleotide transhydrogenase NAD(H)-binding" evidence="5">
    <location>
        <begin position="149"/>
        <end position="297"/>
    </location>
</feature>
<dbReference type="Pfam" id="PF01262">
    <property type="entry name" value="AlaDh_PNT_C"/>
    <property type="match status" value="1"/>
</dbReference>